<name>A0A5E4ZE98_9BURK</name>
<accession>A0A5E4ZE98</accession>
<evidence type="ECO:0000313" key="2">
    <source>
        <dbReference type="EMBL" id="VVE59711.1"/>
    </source>
</evidence>
<sequence>MLGSFRSGSAGAGTATVSTSPNASALPALSEMARVPATVSPSGLTVVTATSRPAMLTRWFDDTIAGRPPATSRRCATEKSCARTSRALLPRFSCQ</sequence>
<proteinExistence type="predicted"/>
<dbReference type="Proteomes" id="UP000414233">
    <property type="component" value="Unassembled WGS sequence"/>
</dbReference>
<dbReference type="AlphaFoldDB" id="A0A5E4ZE98"/>
<feature type="region of interest" description="Disordered" evidence="1">
    <location>
        <begin position="1"/>
        <end position="22"/>
    </location>
</feature>
<evidence type="ECO:0000313" key="3">
    <source>
        <dbReference type="Proteomes" id="UP000414233"/>
    </source>
</evidence>
<gene>
    <name evidence="2" type="ORF">PTE30175_05616</name>
</gene>
<protein>
    <submittedName>
        <fullName evidence="2">Uncharacterized protein</fullName>
    </submittedName>
</protein>
<evidence type="ECO:0000256" key="1">
    <source>
        <dbReference type="SAM" id="MobiDB-lite"/>
    </source>
</evidence>
<organism evidence="2 3">
    <name type="scientific">Pandoraea terrae</name>
    <dbReference type="NCBI Taxonomy" id="1537710"/>
    <lineage>
        <taxon>Bacteria</taxon>
        <taxon>Pseudomonadati</taxon>
        <taxon>Pseudomonadota</taxon>
        <taxon>Betaproteobacteria</taxon>
        <taxon>Burkholderiales</taxon>
        <taxon>Burkholderiaceae</taxon>
        <taxon>Pandoraea</taxon>
    </lineage>
</organism>
<reference evidence="2 3" key="1">
    <citation type="submission" date="2019-08" db="EMBL/GenBank/DDBJ databases">
        <authorList>
            <person name="Peeters C."/>
        </authorList>
    </citation>
    <scope>NUCLEOTIDE SEQUENCE [LARGE SCALE GENOMIC DNA]</scope>
    <source>
        <strain evidence="2 3">LMG 30175</strain>
    </source>
</reference>
<keyword evidence="3" id="KW-1185">Reference proteome</keyword>
<dbReference type="EMBL" id="CABPRZ010000058">
    <property type="protein sequence ID" value="VVE59711.1"/>
    <property type="molecule type" value="Genomic_DNA"/>
</dbReference>